<evidence type="ECO:0000313" key="2">
    <source>
        <dbReference type="EMBL" id="ACK50464.1"/>
    </source>
</evidence>
<keyword evidence="1" id="KW-0472">Membrane</keyword>
<protein>
    <submittedName>
        <fullName evidence="2">Uncharacterized protein</fullName>
    </submittedName>
</protein>
<proteinExistence type="predicted"/>
<reference evidence="2 3" key="1">
    <citation type="journal article" date="2010" name="J. Bacteriol.">
        <title>Complete genome sequence of the aerobic facultative methanotroph Methylocella silvestris BL2.</title>
        <authorList>
            <person name="Chen Y."/>
            <person name="Crombie A."/>
            <person name="Rahman M.T."/>
            <person name="Dedysh S.N."/>
            <person name="Liesack W."/>
            <person name="Stott M.B."/>
            <person name="Alam M."/>
            <person name="Theisen A.R."/>
            <person name="Murrell J.C."/>
            <person name="Dunfield P.F."/>
        </authorList>
    </citation>
    <scope>NUCLEOTIDE SEQUENCE [LARGE SCALE GENOMIC DNA]</scope>
    <source>
        <strain evidence="3">DSM 15510 / CIP 108128 / LMG 27833 / NCIMB 13906 / BL2</strain>
    </source>
</reference>
<dbReference type="STRING" id="395965.Msil_1514"/>
<evidence type="ECO:0000256" key="1">
    <source>
        <dbReference type="SAM" id="Phobius"/>
    </source>
</evidence>
<gene>
    <name evidence="2" type="ordered locus">Msil_1514</name>
</gene>
<keyword evidence="1" id="KW-1133">Transmembrane helix</keyword>
<dbReference type="HOGENOM" id="CLU_1873020_0_0_5"/>
<keyword evidence="3" id="KW-1185">Reference proteome</keyword>
<feature type="transmembrane region" description="Helical" evidence="1">
    <location>
        <begin position="66"/>
        <end position="88"/>
    </location>
</feature>
<name>B8EHY2_METSB</name>
<dbReference type="RefSeq" id="WP_012590534.1">
    <property type="nucleotide sequence ID" value="NC_011666.1"/>
</dbReference>
<evidence type="ECO:0000313" key="3">
    <source>
        <dbReference type="Proteomes" id="UP000002257"/>
    </source>
</evidence>
<dbReference type="Proteomes" id="UP000002257">
    <property type="component" value="Chromosome"/>
</dbReference>
<organism evidence="2 3">
    <name type="scientific">Methylocella silvestris (strain DSM 15510 / CIP 108128 / LMG 27833 / NCIMB 13906 / BL2)</name>
    <dbReference type="NCBI Taxonomy" id="395965"/>
    <lineage>
        <taxon>Bacteria</taxon>
        <taxon>Pseudomonadati</taxon>
        <taxon>Pseudomonadota</taxon>
        <taxon>Alphaproteobacteria</taxon>
        <taxon>Hyphomicrobiales</taxon>
        <taxon>Beijerinckiaceae</taxon>
        <taxon>Methylocella</taxon>
    </lineage>
</organism>
<dbReference type="EMBL" id="CP001280">
    <property type="protein sequence ID" value="ACK50464.1"/>
    <property type="molecule type" value="Genomic_DNA"/>
</dbReference>
<dbReference type="AlphaFoldDB" id="B8EHY2"/>
<keyword evidence="1" id="KW-0812">Transmembrane</keyword>
<accession>B8EHY2</accession>
<dbReference type="KEGG" id="msl:Msil_1514"/>
<sequence>MRETVRSLLAAWAMLMALTLALAVAGDVNHPSRLGPVWIVVIALAAAAKARIVLRSYLGLYAAPAALTGFTFAIVLTLAIVSASFLLFTTPPRQASARDNTQPFSLTADCSRQACGPSAIRGPLIDGEARRNATQL</sequence>